<keyword evidence="12 24" id="KW-0418">Kinase</keyword>
<organism evidence="23 24">
    <name type="scientific">Ceratina calcarata</name>
    <dbReference type="NCBI Taxonomy" id="156304"/>
    <lineage>
        <taxon>Eukaryota</taxon>
        <taxon>Metazoa</taxon>
        <taxon>Ecdysozoa</taxon>
        <taxon>Arthropoda</taxon>
        <taxon>Hexapoda</taxon>
        <taxon>Insecta</taxon>
        <taxon>Pterygota</taxon>
        <taxon>Neoptera</taxon>
        <taxon>Endopterygota</taxon>
        <taxon>Hymenoptera</taxon>
        <taxon>Apocrita</taxon>
        <taxon>Aculeata</taxon>
        <taxon>Apoidea</taxon>
        <taxon>Anthophila</taxon>
        <taxon>Apidae</taxon>
        <taxon>Ceratina</taxon>
        <taxon>Zadontomerus</taxon>
    </lineage>
</organism>
<dbReference type="EC" id="2.7.11.1" evidence="4"/>
<name>A0AAJ7WFT8_9HYME</name>
<dbReference type="Pfam" id="PF01163">
    <property type="entry name" value="RIO1"/>
    <property type="match status" value="1"/>
</dbReference>
<comment type="subcellular location">
    <subcellularLocation>
        <location evidence="2">Cytoplasm</location>
    </subcellularLocation>
</comment>
<dbReference type="Proteomes" id="UP000694925">
    <property type="component" value="Unplaced"/>
</dbReference>
<dbReference type="Pfam" id="PF09202">
    <property type="entry name" value="Rio2_N"/>
    <property type="match status" value="1"/>
</dbReference>
<evidence type="ECO:0000256" key="6">
    <source>
        <dbReference type="ARBA" id="ARBA00022517"/>
    </source>
</evidence>
<evidence type="ECO:0000256" key="13">
    <source>
        <dbReference type="ARBA" id="ARBA00022840"/>
    </source>
</evidence>
<evidence type="ECO:0000256" key="12">
    <source>
        <dbReference type="ARBA" id="ARBA00022777"/>
    </source>
</evidence>
<dbReference type="FunFam" id="1.10.510.10:FF:000307">
    <property type="entry name" value="Serine/threonine-protein kinase RIO2"/>
    <property type="match status" value="1"/>
</dbReference>
<dbReference type="InterPro" id="IPR036390">
    <property type="entry name" value="WH_DNA-bd_sf"/>
</dbReference>
<accession>A0AAJ7WFT8</accession>
<evidence type="ECO:0000256" key="3">
    <source>
        <dbReference type="ARBA" id="ARBA00009196"/>
    </source>
</evidence>
<dbReference type="GO" id="GO:0005829">
    <property type="term" value="C:cytosol"/>
    <property type="evidence" value="ECO:0007669"/>
    <property type="project" value="TreeGrafter"/>
</dbReference>
<keyword evidence="7" id="KW-0723">Serine/threonine-protein kinase</keyword>
<dbReference type="GO" id="GO:0030490">
    <property type="term" value="P:maturation of SSU-rRNA"/>
    <property type="evidence" value="ECO:0007669"/>
    <property type="project" value="TreeGrafter"/>
</dbReference>
<keyword evidence="10" id="KW-0479">Metal-binding</keyword>
<dbReference type="SMART" id="SM00090">
    <property type="entry name" value="RIO"/>
    <property type="match status" value="1"/>
</dbReference>
<evidence type="ECO:0000256" key="19">
    <source>
        <dbReference type="ARBA" id="ARBA00068837"/>
    </source>
</evidence>
<evidence type="ECO:0000256" key="1">
    <source>
        <dbReference type="ARBA" id="ARBA00001946"/>
    </source>
</evidence>
<sequence length="527" mass="60108">MGKLNVTILRYLTRDDFRVLTAIEMGTKNHELVPASLAARIANLRYGGVHKLMKELCKHRLLSYERGKHYDGYRLTNAGYDYLALKVLAQRGTVASLGNQIGVGKESNIYVVADEEGNAPTCLKLHRLGRTCFRNIKGKRDYHRHRKSASWLYLSRISATREFAYMKALFDRGFPVPKPIDLNRHCVVMELIEGGPLCGVYEVEDVESLYDELMNLIVKLGNHGVIHGDLNEFNVMITNSGRPILIDFPQMISTEHADAKMYFERDVNCVRDFFKRRFAYESELYPTFDDVSREDCIDVEIKASGLTKQMEKDLLREMGLLETTEEDNDDDDDETETEIQHQREKDIDDDDDDVEQHTMDDDEINCLQLQVENCVRDELNPMKMANLIVVESSSPSSSSLKDRVENIDINASSLNSEEDTKFYARLDRRGSSSGSAVIRERFSDSKNEEGFNDSRSMYSATTASTIAPEVIKKRVKAALEKRLSKERQHSRRVALAKGEANAVTRVRRENRDTIMLSTVAGGIWGWE</sequence>
<evidence type="ECO:0000256" key="8">
    <source>
        <dbReference type="ARBA" id="ARBA00022553"/>
    </source>
</evidence>
<dbReference type="SUPFAM" id="SSF56112">
    <property type="entry name" value="Protein kinase-like (PK-like)"/>
    <property type="match status" value="1"/>
</dbReference>
<evidence type="ECO:0000256" key="2">
    <source>
        <dbReference type="ARBA" id="ARBA00004496"/>
    </source>
</evidence>
<evidence type="ECO:0000256" key="17">
    <source>
        <dbReference type="ARBA" id="ARBA00064676"/>
    </source>
</evidence>
<evidence type="ECO:0000256" key="18">
    <source>
        <dbReference type="ARBA" id="ARBA00068353"/>
    </source>
</evidence>
<dbReference type="CDD" id="cd05144">
    <property type="entry name" value="RIO2_C"/>
    <property type="match status" value="1"/>
</dbReference>
<dbReference type="GO" id="GO:0004674">
    <property type="term" value="F:protein serine/threonine kinase activity"/>
    <property type="evidence" value="ECO:0007669"/>
    <property type="project" value="UniProtKB-KW"/>
</dbReference>
<evidence type="ECO:0000256" key="20">
    <source>
        <dbReference type="ARBA" id="ARBA00076005"/>
    </source>
</evidence>
<dbReference type="FunFam" id="1.10.10.10:FF:000053">
    <property type="entry name" value="Serine/threonine-protein kinase RIO2"/>
    <property type="match status" value="1"/>
</dbReference>
<proteinExistence type="inferred from homology"/>
<dbReference type="RefSeq" id="XP_026674740.1">
    <property type="nucleotide sequence ID" value="XM_026818939.1"/>
</dbReference>
<evidence type="ECO:0000256" key="21">
    <source>
        <dbReference type="SAM" id="MobiDB-lite"/>
    </source>
</evidence>
<dbReference type="FunFam" id="3.30.200.20:FF:000052">
    <property type="entry name" value="Serine/threonine-protein kinase RIO2"/>
    <property type="match status" value="1"/>
</dbReference>
<keyword evidence="6" id="KW-0690">Ribosome biogenesis</keyword>
<dbReference type="GO" id="GO:0005634">
    <property type="term" value="C:nucleus"/>
    <property type="evidence" value="ECO:0007669"/>
    <property type="project" value="TreeGrafter"/>
</dbReference>
<feature type="compositionally biased region" description="Acidic residues" evidence="21">
    <location>
        <begin position="347"/>
        <end position="361"/>
    </location>
</feature>
<evidence type="ECO:0000259" key="22">
    <source>
        <dbReference type="SMART" id="SM00090"/>
    </source>
</evidence>
<evidence type="ECO:0000313" key="23">
    <source>
        <dbReference type="Proteomes" id="UP000694925"/>
    </source>
</evidence>
<evidence type="ECO:0000256" key="4">
    <source>
        <dbReference type="ARBA" id="ARBA00012513"/>
    </source>
</evidence>
<comment type="subunit">
    <text evidence="17">Associated with late 40S pre-ribosomal particles. Interacts with PLK1 (via its N-terminus).</text>
</comment>
<keyword evidence="8" id="KW-0597">Phosphoprotein</keyword>
<keyword evidence="9" id="KW-0808">Transferase</keyword>
<feature type="region of interest" description="Disordered" evidence="21">
    <location>
        <begin position="322"/>
        <end position="361"/>
    </location>
</feature>
<evidence type="ECO:0000256" key="11">
    <source>
        <dbReference type="ARBA" id="ARBA00022741"/>
    </source>
</evidence>
<dbReference type="InterPro" id="IPR018935">
    <property type="entry name" value="RIO_kinase_CS"/>
</dbReference>
<evidence type="ECO:0000256" key="15">
    <source>
        <dbReference type="ARBA" id="ARBA00047899"/>
    </source>
</evidence>
<dbReference type="InterPro" id="IPR018934">
    <property type="entry name" value="RIO_dom"/>
</dbReference>
<dbReference type="Gene3D" id="1.10.10.10">
    <property type="entry name" value="Winged helix-like DNA-binding domain superfamily/Winged helix DNA-binding domain"/>
    <property type="match status" value="1"/>
</dbReference>
<dbReference type="InterPro" id="IPR030484">
    <property type="entry name" value="Rio2"/>
</dbReference>
<dbReference type="InterPro" id="IPR015285">
    <property type="entry name" value="RIO2_wHTH_N"/>
</dbReference>
<evidence type="ECO:0000313" key="24">
    <source>
        <dbReference type="RefSeq" id="XP_026674740.1"/>
    </source>
</evidence>
<dbReference type="PANTHER" id="PTHR45852">
    <property type="entry name" value="SER/THR-PROTEIN KINASE RIO2"/>
    <property type="match status" value="1"/>
</dbReference>
<dbReference type="GO" id="GO:0046872">
    <property type="term" value="F:metal ion binding"/>
    <property type="evidence" value="ECO:0007669"/>
    <property type="project" value="UniProtKB-KW"/>
</dbReference>
<evidence type="ECO:0000256" key="9">
    <source>
        <dbReference type="ARBA" id="ARBA00022679"/>
    </source>
</evidence>
<comment type="similarity">
    <text evidence="3">Belongs to the protein kinase superfamily. RIO-type Ser/Thr kinase family.</text>
</comment>
<dbReference type="SUPFAM" id="SSF46785">
    <property type="entry name" value="Winged helix' DNA-binding domain"/>
    <property type="match status" value="1"/>
</dbReference>
<keyword evidence="14" id="KW-0460">Magnesium</keyword>
<evidence type="ECO:0000256" key="5">
    <source>
        <dbReference type="ARBA" id="ARBA00022490"/>
    </source>
</evidence>
<evidence type="ECO:0000256" key="7">
    <source>
        <dbReference type="ARBA" id="ARBA00022527"/>
    </source>
</evidence>
<feature type="domain" description="RIO kinase" evidence="22">
    <location>
        <begin position="66"/>
        <end position="293"/>
    </location>
</feature>
<keyword evidence="23" id="KW-1185">Reference proteome</keyword>
<evidence type="ECO:0000256" key="10">
    <source>
        <dbReference type="ARBA" id="ARBA00022723"/>
    </source>
</evidence>
<reference evidence="24" key="1">
    <citation type="submission" date="2025-08" db="UniProtKB">
        <authorList>
            <consortium name="RefSeq"/>
        </authorList>
    </citation>
    <scope>IDENTIFICATION</scope>
    <source>
        <tissue evidence="24">Whole body</tissue>
    </source>
</reference>
<evidence type="ECO:0000256" key="14">
    <source>
        <dbReference type="ARBA" id="ARBA00022842"/>
    </source>
</evidence>
<dbReference type="GO" id="GO:0030688">
    <property type="term" value="C:preribosome, small subunit precursor"/>
    <property type="evidence" value="ECO:0007669"/>
    <property type="project" value="TreeGrafter"/>
</dbReference>
<dbReference type="InterPro" id="IPR011009">
    <property type="entry name" value="Kinase-like_dom_sf"/>
</dbReference>
<comment type="catalytic activity">
    <reaction evidence="15">
        <text>L-threonyl-[protein] + ATP = O-phospho-L-threonyl-[protein] + ADP + H(+)</text>
        <dbReference type="Rhea" id="RHEA:46608"/>
        <dbReference type="Rhea" id="RHEA-COMP:11060"/>
        <dbReference type="Rhea" id="RHEA-COMP:11605"/>
        <dbReference type="ChEBI" id="CHEBI:15378"/>
        <dbReference type="ChEBI" id="CHEBI:30013"/>
        <dbReference type="ChEBI" id="CHEBI:30616"/>
        <dbReference type="ChEBI" id="CHEBI:61977"/>
        <dbReference type="ChEBI" id="CHEBI:456216"/>
        <dbReference type="EC" id="2.7.11.1"/>
    </reaction>
</comment>
<dbReference type="GeneID" id="108631678"/>
<keyword evidence="13" id="KW-0067">ATP-binding</keyword>
<gene>
    <name evidence="24" type="primary">LOC108631678</name>
</gene>
<dbReference type="Gene3D" id="3.30.200.20">
    <property type="entry name" value="Phosphorylase Kinase, domain 1"/>
    <property type="match status" value="1"/>
</dbReference>
<dbReference type="AlphaFoldDB" id="A0AAJ7WFT8"/>
<dbReference type="PROSITE" id="PS01245">
    <property type="entry name" value="RIO1"/>
    <property type="match status" value="1"/>
</dbReference>
<dbReference type="InterPro" id="IPR036388">
    <property type="entry name" value="WH-like_DNA-bd_sf"/>
</dbReference>
<dbReference type="Gene3D" id="1.10.510.10">
    <property type="entry name" value="Transferase(Phosphotransferase) domain 1"/>
    <property type="match status" value="1"/>
</dbReference>
<dbReference type="CTD" id="55781"/>
<protein>
    <recommendedName>
        <fullName evidence="18">Serine/threonine-protein kinase RIO2</fullName>
        <ecNumber evidence="4">2.7.11.1</ecNumber>
    </recommendedName>
    <alternativeName>
        <fullName evidence="20">RIO kinase 2</fullName>
    </alternativeName>
    <alternativeName>
        <fullName evidence="19">Serine/threonine-protein kinase rio2</fullName>
    </alternativeName>
</protein>
<comment type="catalytic activity">
    <reaction evidence="16">
        <text>L-seryl-[protein] + ATP = O-phospho-L-seryl-[protein] + ADP + H(+)</text>
        <dbReference type="Rhea" id="RHEA:17989"/>
        <dbReference type="Rhea" id="RHEA-COMP:9863"/>
        <dbReference type="Rhea" id="RHEA-COMP:11604"/>
        <dbReference type="ChEBI" id="CHEBI:15378"/>
        <dbReference type="ChEBI" id="CHEBI:29999"/>
        <dbReference type="ChEBI" id="CHEBI:30616"/>
        <dbReference type="ChEBI" id="CHEBI:83421"/>
        <dbReference type="ChEBI" id="CHEBI:456216"/>
        <dbReference type="EC" id="2.7.11.1"/>
    </reaction>
</comment>
<keyword evidence="11" id="KW-0547">Nucleotide-binding</keyword>
<evidence type="ECO:0000256" key="16">
    <source>
        <dbReference type="ARBA" id="ARBA00048679"/>
    </source>
</evidence>
<dbReference type="InterPro" id="IPR000687">
    <property type="entry name" value="RIO_kinase"/>
</dbReference>
<dbReference type="GO" id="GO:0005524">
    <property type="term" value="F:ATP binding"/>
    <property type="evidence" value="ECO:0007669"/>
    <property type="project" value="UniProtKB-KW"/>
</dbReference>
<dbReference type="PANTHER" id="PTHR45852:SF1">
    <property type="entry name" value="SERINE_THREONINE-PROTEIN KINASE RIO2"/>
    <property type="match status" value="1"/>
</dbReference>
<feature type="compositionally biased region" description="Acidic residues" evidence="21">
    <location>
        <begin position="323"/>
        <end position="337"/>
    </location>
</feature>
<comment type="cofactor">
    <cofactor evidence="1">
        <name>Mg(2+)</name>
        <dbReference type="ChEBI" id="CHEBI:18420"/>
    </cofactor>
</comment>
<keyword evidence="5" id="KW-0963">Cytoplasm</keyword>